<feature type="transmembrane region" description="Helical" evidence="1">
    <location>
        <begin position="189"/>
        <end position="210"/>
    </location>
</feature>
<dbReference type="OrthoDB" id="4515685at2"/>
<evidence type="ECO:0000256" key="1">
    <source>
        <dbReference type="SAM" id="Phobius"/>
    </source>
</evidence>
<keyword evidence="1" id="KW-0812">Transmembrane</keyword>
<keyword evidence="1" id="KW-1133">Transmembrane helix</keyword>
<evidence type="ECO:0000313" key="3">
    <source>
        <dbReference type="Proteomes" id="UP000282551"/>
    </source>
</evidence>
<feature type="transmembrane region" description="Helical" evidence="1">
    <location>
        <begin position="112"/>
        <end position="130"/>
    </location>
</feature>
<feature type="transmembrane region" description="Helical" evidence="1">
    <location>
        <begin position="317"/>
        <end position="340"/>
    </location>
</feature>
<dbReference type="InterPro" id="IPR024962">
    <property type="entry name" value="YukD-like"/>
</dbReference>
<dbReference type="Proteomes" id="UP000282551">
    <property type="component" value="Chromosome"/>
</dbReference>
<dbReference type="Pfam" id="PF08817">
    <property type="entry name" value="YukD"/>
    <property type="match status" value="1"/>
</dbReference>
<feature type="transmembrane region" description="Helical" evidence="1">
    <location>
        <begin position="293"/>
        <end position="310"/>
    </location>
</feature>
<dbReference type="Gene3D" id="3.10.20.90">
    <property type="entry name" value="Phosphatidylinositol 3-kinase Catalytic Subunit, Chain A, domain 1"/>
    <property type="match status" value="1"/>
</dbReference>
<feature type="transmembrane region" description="Helical" evidence="1">
    <location>
        <begin position="230"/>
        <end position="257"/>
    </location>
</feature>
<name>A0A3S5EIL4_MYCCI</name>
<reference evidence="2 3" key="1">
    <citation type="submission" date="2018-12" db="EMBL/GenBank/DDBJ databases">
        <authorList>
            <consortium name="Pathogen Informatics"/>
        </authorList>
    </citation>
    <scope>NUCLEOTIDE SEQUENCE [LARGE SCALE GENOMIC DNA]</scope>
    <source>
        <strain evidence="2 3">NCTC10485</strain>
    </source>
</reference>
<dbReference type="AlphaFoldDB" id="A0A3S5EIL4"/>
<evidence type="ECO:0000313" key="2">
    <source>
        <dbReference type="EMBL" id="VEG49455.1"/>
    </source>
</evidence>
<proteinExistence type="predicted"/>
<keyword evidence="1" id="KW-0472">Membrane</keyword>
<feature type="transmembrane region" description="Helical" evidence="1">
    <location>
        <begin position="162"/>
        <end position="182"/>
    </location>
</feature>
<dbReference type="RefSeq" id="WP_126335130.1">
    <property type="nucleotide sequence ID" value="NZ_AP022604.1"/>
</dbReference>
<accession>A0A3S5EIL4</accession>
<organism evidence="2 3">
    <name type="scientific">Mycolicibacterium chitae</name>
    <name type="common">Mycobacterium chitae</name>
    <dbReference type="NCBI Taxonomy" id="1792"/>
    <lineage>
        <taxon>Bacteria</taxon>
        <taxon>Bacillati</taxon>
        <taxon>Actinomycetota</taxon>
        <taxon>Actinomycetes</taxon>
        <taxon>Mycobacteriales</taxon>
        <taxon>Mycobacteriaceae</taxon>
        <taxon>Mycolicibacterium</taxon>
    </lineage>
</organism>
<protein>
    <submittedName>
        <fullName evidence="2">ESX-4 secretion system protein eccD4</fullName>
    </submittedName>
</protein>
<keyword evidence="3" id="KW-1185">Reference proteome</keyword>
<gene>
    <name evidence="2" type="primary">eccD4</name>
    <name evidence="2" type="ORF">NCTC10485_03763</name>
</gene>
<dbReference type="EMBL" id="LR134355">
    <property type="protein sequence ID" value="VEG49455.1"/>
    <property type="molecule type" value="Genomic_DNA"/>
</dbReference>
<sequence>MRVSIRLNDIGFDVTVPDDVPAAELLPALWDIGIAHGADEGTAALSRHLYAPGVGPVDPSATLTEAGVTDGELLVLTTESAVPTEVLDVDPARALARHTRDRGRWTPRRSRIAALAAAACAAAAVGATAIPEAPVPRLLLAAAAVATVAVPAARRAPGVTDVFAPVAMAAGLVIAAALPAMIFDAGIALTGLALAAVALVVLATAGRAVLTRGGSEPARWAGLHARVVAGAAAAAGIGAVLADDVVFSAVAAVVLLLRAGHPLPPTARAVLLTSGTLSACAALVTQAPAGATWPAAVGVAAAVFAIRWAVAGPTAGLLRVLAAAEQIALVAVLPAAWWALDLR</sequence>